<dbReference type="FunFam" id="1.10.1040.10:FF:000017">
    <property type="entry name" value="2-dehydropantoate 2-reductase"/>
    <property type="match status" value="1"/>
</dbReference>
<comment type="pathway">
    <text evidence="1">Cofactor biosynthesis; (R)-pantothenate biosynthesis; (R)-pantoate from 3-methyl-2-oxobutanoate: step 2/2.</text>
</comment>
<dbReference type="InterPro" id="IPR036291">
    <property type="entry name" value="NAD(P)-bd_dom_sf"/>
</dbReference>
<dbReference type="Gene3D" id="3.40.50.720">
    <property type="entry name" value="NAD(P)-binding Rossmann-like Domain"/>
    <property type="match status" value="1"/>
</dbReference>
<dbReference type="NCBIfam" id="NF005089">
    <property type="entry name" value="PRK06522.1-4"/>
    <property type="match status" value="1"/>
</dbReference>
<dbReference type="InterPro" id="IPR013328">
    <property type="entry name" value="6PGD_dom2"/>
</dbReference>
<evidence type="ECO:0000313" key="11">
    <source>
        <dbReference type="Proteomes" id="UP000383971"/>
    </source>
</evidence>
<dbReference type="PANTHER" id="PTHR21708:SF45">
    <property type="entry name" value="2-DEHYDROPANTOATE 2-REDUCTASE"/>
    <property type="match status" value="1"/>
</dbReference>
<evidence type="ECO:0000256" key="4">
    <source>
        <dbReference type="ARBA" id="ARBA00022655"/>
    </source>
</evidence>
<dbReference type="Pfam" id="PF02558">
    <property type="entry name" value="ApbA"/>
    <property type="match status" value="1"/>
</dbReference>
<dbReference type="GO" id="GO:0005737">
    <property type="term" value="C:cytoplasm"/>
    <property type="evidence" value="ECO:0007669"/>
    <property type="project" value="TreeGrafter"/>
</dbReference>
<feature type="domain" description="Ketopantoate reductase C-terminal" evidence="9">
    <location>
        <begin position="220"/>
        <end position="337"/>
    </location>
</feature>
<evidence type="ECO:0000256" key="3">
    <source>
        <dbReference type="ARBA" id="ARBA00019465"/>
    </source>
</evidence>
<dbReference type="InterPro" id="IPR013332">
    <property type="entry name" value="KPR_N"/>
</dbReference>
<dbReference type="InterPro" id="IPR051402">
    <property type="entry name" value="KPR-Related"/>
</dbReference>
<evidence type="ECO:0000256" key="5">
    <source>
        <dbReference type="ARBA" id="ARBA00032024"/>
    </source>
</evidence>
<dbReference type="InterPro" id="IPR013752">
    <property type="entry name" value="KPA_reductase"/>
</dbReference>
<organism evidence="10 11">
    <name type="scientific">Pandoraea communis</name>
    <dbReference type="NCBI Taxonomy" id="2508297"/>
    <lineage>
        <taxon>Bacteria</taxon>
        <taxon>Pseudomonadati</taxon>
        <taxon>Pseudomonadota</taxon>
        <taxon>Betaproteobacteria</taxon>
        <taxon>Burkholderiales</taxon>
        <taxon>Burkholderiaceae</taxon>
        <taxon>Pandoraea</taxon>
    </lineage>
</organism>
<dbReference type="SUPFAM" id="SSF51735">
    <property type="entry name" value="NAD(P)-binding Rossmann-fold domains"/>
    <property type="match status" value="1"/>
</dbReference>
<keyword evidence="4" id="KW-0566">Pantothenate biosynthesis</keyword>
<comment type="catalytic activity">
    <reaction evidence="6">
        <text>(R)-pantoate + NADP(+) = 2-dehydropantoate + NADPH + H(+)</text>
        <dbReference type="Rhea" id="RHEA:16233"/>
        <dbReference type="ChEBI" id="CHEBI:11561"/>
        <dbReference type="ChEBI" id="CHEBI:15378"/>
        <dbReference type="ChEBI" id="CHEBI:15980"/>
        <dbReference type="ChEBI" id="CHEBI:57783"/>
        <dbReference type="ChEBI" id="CHEBI:58349"/>
        <dbReference type="EC" id="1.1.1.169"/>
    </reaction>
</comment>
<feature type="compositionally biased region" description="Polar residues" evidence="7">
    <location>
        <begin position="341"/>
        <end position="350"/>
    </location>
</feature>
<dbReference type="AlphaFoldDB" id="A0A5E4UU20"/>
<dbReference type="EMBL" id="CABPSE010000006">
    <property type="protein sequence ID" value="VVE02415.1"/>
    <property type="molecule type" value="Genomic_DNA"/>
</dbReference>
<evidence type="ECO:0000313" key="10">
    <source>
        <dbReference type="EMBL" id="VVE02415.1"/>
    </source>
</evidence>
<dbReference type="GO" id="GO:0008677">
    <property type="term" value="F:2-dehydropantoate 2-reductase activity"/>
    <property type="evidence" value="ECO:0007669"/>
    <property type="project" value="UniProtKB-EC"/>
</dbReference>
<evidence type="ECO:0000259" key="8">
    <source>
        <dbReference type="Pfam" id="PF02558"/>
    </source>
</evidence>
<feature type="region of interest" description="Disordered" evidence="7">
    <location>
        <begin position="341"/>
        <end position="371"/>
    </location>
</feature>
<dbReference type="UniPathway" id="UPA00028">
    <property type="reaction ID" value="UER00004"/>
</dbReference>
<dbReference type="Proteomes" id="UP000383971">
    <property type="component" value="Unassembled WGS sequence"/>
</dbReference>
<evidence type="ECO:0000256" key="2">
    <source>
        <dbReference type="ARBA" id="ARBA00013014"/>
    </source>
</evidence>
<dbReference type="EC" id="1.1.1.169" evidence="2"/>
<dbReference type="Pfam" id="PF08546">
    <property type="entry name" value="ApbA_C"/>
    <property type="match status" value="1"/>
</dbReference>
<protein>
    <recommendedName>
        <fullName evidence="3">2-dehydropantoate 2-reductase</fullName>
        <ecNumber evidence="2">1.1.1.169</ecNumber>
    </recommendedName>
    <alternativeName>
        <fullName evidence="5">Ketopantoate reductase</fullName>
    </alternativeName>
</protein>
<evidence type="ECO:0000256" key="1">
    <source>
        <dbReference type="ARBA" id="ARBA00004994"/>
    </source>
</evidence>
<dbReference type="InterPro" id="IPR008927">
    <property type="entry name" value="6-PGluconate_DH-like_C_sf"/>
</dbReference>
<keyword evidence="11" id="KW-1185">Reference proteome</keyword>
<dbReference type="GO" id="GO:0015940">
    <property type="term" value="P:pantothenate biosynthetic process"/>
    <property type="evidence" value="ECO:0007669"/>
    <property type="project" value="UniProtKB-UniPathway"/>
</dbReference>
<feature type="domain" description="Ketopantoate reductase N-terminal" evidence="8">
    <location>
        <begin position="23"/>
        <end position="190"/>
    </location>
</feature>
<reference evidence="10 11" key="1">
    <citation type="submission" date="2019-08" db="EMBL/GenBank/DDBJ databases">
        <authorList>
            <person name="Peeters C."/>
        </authorList>
    </citation>
    <scope>NUCLEOTIDE SEQUENCE [LARGE SCALE GENOMIC DNA]</scope>
    <source>
        <strain evidence="10 11">LMG 31111</strain>
    </source>
</reference>
<name>A0A5E4UU20_9BURK</name>
<evidence type="ECO:0000259" key="9">
    <source>
        <dbReference type="Pfam" id="PF08546"/>
    </source>
</evidence>
<dbReference type="SUPFAM" id="SSF48179">
    <property type="entry name" value="6-phosphogluconate dehydrogenase C-terminal domain-like"/>
    <property type="match status" value="1"/>
</dbReference>
<sequence length="371" mass="39502">MGNRLPVPQSQMGLGKGRNAVKVCIYGLGAIGGWLAYKLAKAKLPVDVTAIARGRILEAVADSGISVQDDDRLSTANVKVSGDPALLGEQDIVLLTIKGTALLDVSEHIQPLIGPHTLVVSCMNGIPWWFSQVGPFAQNPIPLPSIDPDGSVAKTIPPSQCLGMLVHASCSVLGAGLVRHHAGNRVVLGDPSDAHSVRVQEVASLLSSTGLDVVVSDEVHAEILYKLWGNLTSGPIAVLTEATLDRQLDCQLVRNFSRQVMDEVSEIARQLGIPLSSLPEEKLRISRRLGAITPSMLQDSKAGKPLELEAFFGPVRDLARFTSTATPFIDALEGLLRLTSRANSPSSSNAGKAAKETRGSRRVKEKYSHGI</sequence>
<evidence type="ECO:0000256" key="6">
    <source>
        <dbReference type="ARBA" id="ARBA00048793"/>
    </source>
</evidence>
<dbReference type="Gene3D" id="1.10.1040.10">
    <property type="entry name" value="N-(1-d-carboxylethyl)-l-norvaline Dehydrogenase, domain 2"/>
    <property type="match status" value="1"/>
</dbReference>
<accession>A0A5E4UU20</accession>
<dbReference type="PANTHER" id="PTHR21708">
    <property type="entry name" value="PROBABLE 2-DEHYDROPANTOATE 2-REDUCTASE"/>
    <property type="match status" value="1"/>
</dbReference>
<gene>
    <name evidence="10" type="ORF">PCO31111_02228</name>
</gene>
<proteinExistence type="predicted"/>
<evidence type="ECO:0000256" key="7">
    <source>
        <dbReference type="SAM" id="MobiDB-lite"/>
    </source>
</evidence>